<dbReference type="Pfam" id="PF16389">
    <property type="entry name" value="DUF4998"/>
    <property type="match status" value="1"/>
</dbReference>
<dbReference type="RefSeq" id="WP_091151107.1">
    <property type="nucleotide sequence ID" value="NZ_FNAI01000008.1"/>
</dbReference>
<proteinExistence type="predicted"/>
<dbReference type="STRING" id="1391627.SAMN05216464_108188"/>
<gene>
    <name evidence="1" type="ORF">SAMN05216464_108188</name>
</gene>
<keyword evidence="2" id="KW-1185">Reference proteome</keyword>
<organism evidence="1 2">
    <name type="scientific">Mucilaginibacter pineti</name>
    <dbReference type="NCBI Taxonomy" id="1391627"/>
    <lineage>
        <taxon>Bacteria</taxon>
        <taxon>Pseudomonadati</taxon>
        <taxon>Bacteroidota</taxon>
        <taxon>Sphingobacteriia</taxon>
        <taxon>Sphingobacteriales</taxon>
        <taxon>Sphingobacteriaceae</taxon>
        <taxon>Mucilaginibacter</taxon>
    </lineage>
</organism>
<dbReference type="OrthoDB" id="1043438at2"/>
<dbReference type="SUPFAM" id="SSF49265">
    <property type="entry name" value="Fibronectin type III"/>
    <property type="match status" value="1"/>
</dbReference>
<dbReference type="EMBL" id="FNAI01000008">
    <property type="protein sequence ID" value="SDE67962.1"/>
    <property type="molecule type" value="Genomic_DNA"/>
</dbReference>
<dbReference type="InterPro" id="IPR013783">
    <property type="entry name" value="Ig-like_fold"/>
</dbReference>
<dbReference type="Gene3D" id="2.60.120.260">
    <property type="entry name" value="Galactose-binding domain-like"/>
    <property type="match status" value="1"/>
</dbReference>
<name>A0A1G7EWF9_9SPHI</name>
<evidence type="ECO:0000313" key="2">
    <source>
        <dbReference type="Proteomes" id="UP000199072"/>
    </source>
</evidence>
<dbReference type="PROSITE" id="PS51257">
    <property type="entry name" value="PROKAR_LIPOPROTEIN"/>
    <property type="match status" value="1"/>
</dbReference>
<reference evidence="1 2" key="1">
    <citation type="submission" date="2016-10" db="EMBL/GenBank/DDBJ databases">
        <authorList>
            <person name="de Groot N.N."/>
        </authorList>
    </citation>
    <scope>NUCLEOTIDE SEQUENCE [LARGE SCALE GENOMIC DNA]</scope>
    <source>
        <strain evidence="1 2">47C3B</strain>
    </source>
</reference>
<dbReference type="AlphaFoldDB" id="A0A1G7EWF9"/>
<dbReference type="InterPro" id="IPR036116">
    <property type="entry name" value="FN3_sf"/>
</dbReference>
<evidence type="ECO:0000313" key="1">
    <source>
        <dbReference type="EMBL" id="SDE67962.1"/>
    </source>
</evidence>
<dbReference type="Proteomes" id="UP000199072">
    <property type="component" value="Unassembled WGS sequence"/>
</dbReference>
<accession>A0A1G7EWF9</accession>
<protein>
    <submittedName>
        <fullName evidence="1">Uncharacterized protein</fullName>
    </submittedName>
</protein>
<sequence>MKNIIYITLSCLLLFVIYSCNKSQTDFKKFQGDKEIIYTGAVGQVITQPGNLRVGLKWKSSSDPSIVKYVIYWNNKADSQVMNITTKTDSIKTVINGLQEFVYSFVIYSYDAKGNSSIPTEVNNVKAYGPIYVSTLLNRPYNAKIPYVVSPLGDVTLNFKTADTINISTKINYTNRSGQNVTVALSSADSVLTIHDLQSGSQVTYNSTYIPDRNSIDIFTAPKIDVFPTILGYAQCDKSLFKKSALPNDMGPYEGDTDVDQLWNGSTTPQGFPHLFHADGNDVLPRTLTFDMGKVYKSLKQVEEIGRNCCNNPDDFEIWGIADITNAATNLKSNDPGWKAEAVAKGWTLLKEVKRTDDGMAPFKVDLDNNLPPVRYIRVRVLHNVNGETRYTNISQISLFYDVFNQ</sequence>
<dbReference type="InterPro" id="IPR003961">
    <property type="entry name" value="FN3_dom"/>
</dbReference>
<dbReference type="CDD" id="cd00063">
    <property type="entry name" value="FN3"/>
    <property type="match status" value="1"/>
</dbReference>
<dbReference type="Gene3D" id="2.60.40.10">
    <property type="entry name" value="Immunoglobulins"/>
    <property type="match status" value="1"/>
</dbReference>